<organism evidence="1 2">
    <name type="scientific">Austropuccinia psidii MF-1</name>
    <dbReference type="NCBI Taxonomy" id="1389203"/>
    <lineage>
        <taxon>Eukaryota</taxon>
        <taxon>Fungi</taxon>
        <taxon>Dikarya</taxon>
        <taxon>Basidiomycota</taxon>
        <taxon>Pucciniomycotina</taxon>
        <taxon>Pucciniomycetes</taxon>
        <taxon>Pucciniales</taxon>
        <taxon>Sphaerophragmiaceae</taxon>
        <taxon>Austropuccinia</taxon>
    </lineage>
</organism>
<proteinExistence type="predicted"/>
<sequence length="133" mass="15171">MHDMTYELQADHLPLLPCLLSHMNWLLNPLIISASFQFLHVGKDMLVPLPLHLPINHPYASTPLLLIMLRLPQLPIDMLPTLPSHLRPHESLRFHTPASSPLQLTILTLLRCPLMFSIDHPYAHTMLGFHSNS</sequence>
<accession>A0A9Q3E3K1</accession>
<dbReference type="Proteomes" id="UP000765509">
    <property type="component" value="Unassembled WGS sequence"/>
</dbReference>
<dbReference type="EMBL" id="AVOT02022538">
    <property type="protein sequence ID" value="MBW0512015.1"/>
    <property type="molecule type" value="Genomic_DNA"/>
</dbReference>
<reference evidence="1" key="1">
    <citation type="submission" date="2021-03" db="EMBL/GenBank/DDBJ databases">
        <title>Draft genome sequence of rust myrtle Austropuccinia psidii MF-1, a brazilian biotype.</title>
        <authorList>
            <person name="Quecine M.C."/>
            <person name="Pachon D.M.R."/>
            <person name="Bonatelli M.L."/>
            <person name="Correr F.H."/>
            <person name="Franceschini L.M."/>
            <person name="Leite T.F."/>
            <person name="Margarido G.R.A."/>
            <person name="Almeida C.A."/>
            <person name="Ferrarezi J.A."/>
            <person name="Labate C.A."/>
        </authorList>
    </citation>
    <scope>NUCLEOTIDE SEQUENCE</scope>
    <source>
        <strain evidence="1">MF-1</strain>
    </source>
</reference>
<keyword evidence="2" id="KW-1185">Reference proteome</keyword>
<comment type="caution">
    <text evidence="1">The sequence shown here is derived from an EMBL/GenBank/DDBJ whole genome shotgun (WGS) entry which is preliminary data.</text>
</comment>
<gene>
    <name evidence="1" type="ORF">O181_051730</name>
</gene>
<evidence type="ECO:0000313" key="2">
    <source>
        <dbReference type="Proteomes" id="UP000765509"/>
    </source>
</evidence>
<name>A0A9Q3E3K1_9BASI</name>
<dbReference type="AlphaFoldDB" id="A0A9Q3E3K1"/>
<protein>
    <submittedName>
        <fullName evidence="1">Uncharacterized protein</fullName>
    </submittedName>
</protein>
<evidence type="ECO:0000313" key="1">
    <source>
        <dbReference type="EMBL" id="MBW0512015.1"/>
    </source>
</evidence>